<dbReference type="KEGG" id="pno:SNOG_01957"/>
<sequence length="79" mass="8407">MSQNPDSVANQGEFSGHVRPSEPLMTSGHKPGKQVGDDAAPEFHVKVLPAGSAPAKDTFQPNPEVDGQKVDPSDKKEEK</sequence>
<dbReference type="VEuPathDB" id="FungiDB:JI435_019570"/>
<protein>
    <submittedName>
        <fullName evidence="2">Uncharacterized protein</fullName>
    </submittedName>
</protein>
<gene>
    <name evidence="2" type="ORF">JI435_019570</name>
</gene>
<dbReference type="OMA" id="PFHARIN"/>
<dbReference type="RefSeq" id="XP_001792579.1">
    <property type="nucleotide sequence ID" value="XM_001792527.1"/>
</dbReference>
<feature type="compositionally biased region" description="Basic and acidic residues" evidence="1">
    <location>
        <begin position="66"/>
        <end position="79"/>
    </location>
</feature>
<proteinExistence type="predicted"/>
<accession>A0A7U2ERN1</accession>
<dbReference type="Proteomes" id="UP000663193">
    <property type="component" value="Chromosome 2"/>
</dbReference>
<name>A0A7U2ERN1_PHANO</name>
<reference evidence="3" key="1">
    <citation type="journal article" date="2021" name="BMC Genomics">
        <title>Chromosome-level genome assembly and manually-curated proteome of model necrotroph Parastagonospora nodorum Sn15 reveals a genome-wide trove of candidate effector homologs, and redundancy of virulence-related functions within an accessory chromosome.</title>
        <authorList>
            <person name="Bertazzoni S."/>
            <person name="Jones D.A.B."/>
            <person name="Phan H.T."/>
            <person name="Tan K.-C."/>
            <person name="Hane J.K."/>
        </authorList>
    </citation>
    <scope>NUCLEOTIDE SEQUENCE [LARGE SCALE GENOMIC DNA]</scope>
    <source>
        <strain evidence="3">SN15 / ATCC MYA-4574 / FGSC 10173)</strain>
    </source>
</reference>
<evidence type="ECO:0000313" key="2">
    <source>
        <dbReference type="EMBL" id="QRC91749.1"/>
    </source>
</evidence>
<feature type="compositionally biased region" description="Polar residues" evidence="1">
    <location>
        <begin position="1"/>
        <end position="13"/>
    </location>
</feature>
<feature type="region of interest" description="Disordered" evidence="1">
    <location>
        <begin position="1"/>
        <end position="79"/>
    </location>
</feature>
<dbReference type="EMBL" id="CP069024">
    <property type="protein sequence ID" value="QRC91749.1"/>
    <property type="molecule type" value="Genomic_DNA"/>
</dbReference>
<dbReference type="OrthoDB" id="3260716at2759"/>
<organism evidence="2 3">
    <name type="scientific">Phaeosphaeria nodorum (strain SN15 / ATCC MYA-4574 / FGSC 10173)</name>
    <name type="common">Glume blotch fungus</name>
    <name type="synonym">Parastagonospora nodorum</name>
    <dbReference type="NCBI Taxonomy" id="321614"/>
    <lineage>
        <taxon>Eukaryota</taxon>
        <taxon>Fungi</taxon>
        <taxon>Dikarya</taxon>
        <taxon>Ascomycota</taxon>
        <taxon>Pezizomycotina</taxon>
        <taxon>Dothideomycetes</taxon>
        <taxon>Pleosporomycetidae</taxon>
        <taxon>Pleosporales</taxon>
        <taxon>Pleosporineae</taxon>
        <taxon>Phaeosphaeriaceae</taxon>
        <taxon>Parastagonospora</taxon>
    </lineage>
</organism>
<keyword evidence="3" id="KW-1185">Reference proteome</keyword>
<evidence type="ECO:0000313" key="3">
    <source>
        <dbReference type="Proteomes" id="UP000663193"/>
    </source>
</evidence>
<dbReference type="AlphaFoldDB" id="A0A7U2ERN1"/>
<evidence type="ECO:0000256" key="1">
    <source>
        <dbReference type="SAM" id="MobiDB-lite"/>
    </source>
</evidence>